<organism evidence="1 2">
    <name type="scientific">Aduncisulcus paluster</name>
    <dbReference type="NCBI Taxonomy" id="2918883"/>
    <lineage>
        <taxon>Eukaryota</taxon>
        <taxon>Metamonada</taxon>
        <taxon>Carpediemonas-like organisms</taxon>
        <taxon>Aduncisulcus</taxon>
    </lineage>
</organism>
<gene>
    <name evidence="1" type="ORF">ADUPG1_005989</name>
</gene>
<evidence type="ECO:0000313" key="2">
    <source>
        <dbReference type="Proteomes" id="UP001057375"/>
    </source>
</evidence>
<reference evidence="1" key="1">
    <citation type="submission" date="2022-03" db="EMBL/GenBank/DDBJ databases">
        <title>Draft genome sequence of Aduncisulcus paluster, a free-living microaerophilic Fornicata.</title>
        <authorList>
            <person name="Yuyama I."/>
            <person name="Kume K."/>
            <person name="Tamura T."/>
            <person name="Inagaki Y."/>
            <person name="Hashimoto T."/>
        </authorList>
    </citation>
    <scope>NUCLEOTIDE SEQUENCE</scope>
    <source>
        <strain evidence="1">NY0171</strain>
    </source>
</reference>
<name>A0ABQ5KJG9_9EUKA</name>
<keyword evidence="2" id="KW-1185">Reference proteome</keyword>
<evidence type="ECO:0000313" key="1">
    <source>
        <dbReference type="EMBL" id="GKT31588.1"/>
    </source>
</evidence>
<comment type="caution">
    <text evidence="1">The sequence shown here is derived from an EMBL/GenBank/DDBJ whole genome shotgun (WGS) entry which is preliminary data.</text>
</comment>
<dbReference type="Proteomes" id="UP001057375">
    <property type="component" value="Unassembled WGS sequence"/>
</dbReference>
<accession>A0ABQ5KJG9</accession>
<dbReference type="EMBL" id="BQXS01009702">
    <property type="protein sequence ID" value="GKT31588.1"/>
    <property type="molecule type" value="Genomic_DNA"/>
</dbReference>
<evidence type="ECO:0008006" key="3">
    <source>
        <dbReference type="Google" id="ProtNLM"/>
    </source>
</evidence>
<proteinExistence type="predicted"/>
<protein>
    <recommendedName>
        <fullName evidence="3">HEAT repeat-containing protein 1</fullName>
    </recommendedName>
</protein>
<sequence>MLTIDNFVKICLKSDYSDDYSHLCNHDALKCAIECLRLPTKYPVEACFRFMSAMVNLTIPSLQHVMDLDPPRSPSSNTQSICDSMFTLYNILLSWSRTPSLPVFISNQISCTQARLLYSILCFLPESAILSVRNSILTPLDHASGEITDKIVGNLLESPPSMPILQHKWSLIAELGSVSMMKAFDPSNSECNSRRKVIFEEYFIVYFVALSINSIEKYMYEYNRIVSMFKKSSNCDSIASGCYSELSKQTISSSDYLQNFVSSLSHSMPSSKDSVSDSSTHSFLFDSKTLKTIQYCLSIIIKCYSIKEKDSSKDSSSDQESQDKSKELKEDDDESYFFVNSRISLLFSPKWLQIIINSLVCFSDLFSTIHIIQGESTCLDVSSRQQIEKSIDRTALVMSAVKTHVFEALHKFSLVRIHSSSSIKKVVIMDWIRTFSEFLSSHITYIPWIVAILQMKFQSSDPSSVHTPVLYVHVEDNGRMLFLSSHITYIPWIVAILQMKFQSSDPSSVHTPVLYVHVEDNGRMLVKNIESLITNKRQKGEIENTSDLKKGLLSMGSIVKSSSILLPILLALIKREKIKPLCSLVMTFCEVCDGLCGFLASNYLLPLVFPSSQPSGSALKSPLCQVFSILVNLSFLSLSSILHTNDNFDHQAFFSLLPTLYQLSSSLSPRSSLSEREVLQCIFESYITSRLNLSLKELSSFVEEFEDEENLKIELESVAMLGYASPLKSLRFIRIMMVDFARRYQSSESNPEPNDIFCEVMTWLIDVAHTILSMDTPFSKAHTHIFHGYGIEEFETIMDLINRGYQKTKNTIPPTLMLYLLFSPLSPSSASSIPMGSGEMNKYIDYSTILEHGSGEEKIVYISDIKTEMELIVKLLIEILDNILSPSPRIALSPLLLQTTVRFLAIYVCTYVVPLSKNEREDRSMWEIVRGLCQLEWSDSRDNTDGTGCVVFHPSSMNLLVQLCEKLCALLIKSEDEQCSQQICLGIYMLCSKIPKLILPIKSSSHSIPMLQKELCSSLRNTLSLLGESISIPQRNIYMCSAKEMVNKIFHRIGTMTKIDTFSEHVSLFPKIDGFSATEHPFSDTINMISPLSRELLQVSAIMLSFKIGQAHVALSTVFNELRMIQNIYLAAFIPIKLEYLFCPELIQSISSQREREDAIKTVFGCDSEEFRSSFLEFKEKEQLSQAIRRFVIGDSWFCDFLIPHCLSIFRACGRAFDYFSSEVNCFSFLKRFEGYDESSSCCICRSDEEKSLLRLYVRDHTLSMSSNPFSSLLSSHLKYFRPEMNSSHSVFVSILKFIPSASLSSILHILNTHSGLHKFTINTTQLIKPTIHSLLIFLRSFGTLSDSSEFISFFFISFINLLRKTLKESSLSASSLLSSAAEMITESEAVLECEYSCKCMIQFLGLGITHGMLKQAVYESCFLFLDMLFRILPSHTLNVTSFTDSFFVVLKFLAHYCPKYLLLSPQISTLFEIFSHIITTANDKQLLKNVLDILYISVREGKESFTQSPKFIKVLRDLIISVLKYDNLLILDRVSTLLLLMEQSTEGVMMTLLMEICGELIAGKEHVEEGKKKVREICVQASAQGSEKKKIVEKILLAIKLQIY</sequence>